<feature type="region of interest" description="Disordered" evidence="1">
    <location>
        <begin position="35"/>
        <end position="54"/>
    </location>
</feature>
<organism evidence="2 3">
    <name type="scientific">Lachnospira intestinalis</name>
    <dbReference type="NCBI Taxonomy" id="3133158"/>
    <lineage>
        <taxon>Bacteria</taxon>
        <taxon>Bacillati</taxon>
        <taxon>Bacillota</taxon>
        <taxon>Clostridia</taxon>
        <taxon>Lachnospirales</taxon>
        <taxon>Lachnospiraceae</taxon>
        <taxon>Lachnospira</taxon>
    </lineage>
</organism>
<protein>
    <submittedName>
        <fullName evidence="2">Uncharacterized protein</fullName>
    </submittedName>
</protein>
<proteinExistence type="predicted"/>
<gene>
    <name evidence="2" type="ORF">WMO37_05905</name>
</gene>
<dbReference type="EMBL" id="JBBMFS010000004">
    <property type="protein sequence ID" value="MEQ2554556.1"/>
    <property type="molecule type" value="Genomic_DNA"/>
</dbReference>
<evidence type="ECO:0000313" key="2">
    <source>
        <dbReference type="EMBL" id="MEQ2554556.1"/>
    </source>
</evidence>
<comment type="caution">
    <text evidence="2">The sequence shown here is derived from an EMBL/GenBank/DDBJ whole genome shotgun (WGS) entry which is preliminary data.</text>
</comment>
<name>A0ABV1H4F4_9FIRM</name>
<dbReference type="Proteomes" id="UP001546774">
    <property type="component" value="Unassembled WGS sequence"/>
</dbReference>
<reference evidence="2" key="1">
    <citation type="submission" date="2024-03" db="EMBL/GenBank/DDBJ databases">
        <title>Human intestinal bacterial collection.</title>
        <authorList>
            <person name="Pauvert C."/>
            <person name="Hitch T.C.A."/>
            <person name="Clavel T."/>
        </authorList>
    </citation>
    <scope>NUCLEOTIDE SEQUENCE [LARGE SCALE GENOMIC DNA]</scope>
    <source>
        <strain evidence="2">CLA-AA-H89B</strain>
    </source>
</reference>
<evidence type="ECO:0000313" key="3">
    <source>
        <dbReference type="Proteomes" id="UP001546774"/>
    </source>
</evidence>
<keyword evidence="3" id="KW-1185">Reference proteome</keyword>
<accession>A0ABV1H4F4</accession>
<evidence type="ECO:0000256" key="1">
    <source>
        <dbReference type="SAM" id="MobiDB-lite"/>
    </source>
</evidence>
<feature type="compositionally biased region" description="Basic and acidic residues" evidence="1">
    <location>
        <begin position="35"/>
        <end position="44"/>
    </location>
</feature>
<sequence>MYNESKTKKGMGSISAYNFMQFLCIRGGRTVLVRGERTGGHNDRSTTTGSADREFRADGITDKDKCYTADIFSCRGSDFGGRQAVSPVFSETAADTYRGQPGDYLLYS</sequence>